<evidence type="ECO:0000313" key="5">
    <source>
        <dbReference type="EMBL" id="QHN38860.1"/>
    </source>
</evidence>
<dbReference type="SUPFAM" id="SSF51445">
    <property type="entry name" value="(Trans)glycosidases"/>
    <property type="match status" value="1"/>
</dbReference>
<gene>
    <name evidence="5" type="ORF">GII30_06440</name>
</gene>
<dbReference type="GO" id="GO:0016052">
    <property type="term" value="P:carbohydrate catabolic process"/>
    <property type="evidence" value="ECO:0007669"/>
    <property type="project" value="TreeGrafter"/>
</dbReference>
<dbReference type="PANTHER" id="PTHR10353:SF36">
    <property type="entry name" value="LP05116P"/>
    <property type="match status" value="1"/>
</dbReference>
<dbReference type="AlphaFoldDB" id="A0A857MDG8"/>
<keyword evidence="3" id="KW-0326">Glycosidase</keyword>
<dbReference type="GO" id="GO:0008422">
    <property type="term" value="F:beta-glucosidase activity"/>
    <property type="evidence" value="ECO:0007669"/>
    <property type="project" value="TreeGrafter"/>
</dbReference>
<protein>
    <submittedName>
        <fullName evidence="5">Family 1 glycosylhydrolase</fullName>
    </submittedName>
</protein>
<name>A0A857MDG8_9ACTN</name>
<evidence type="ECO:0000256" key="1">
    <source>
        <dbReference type="ARBA" id="ARBA00010838"/>
    </source>
</evidence>
<proteinExistence type="inferred from homology"/>
<evidence type="ECO:0000256" key="3">
    <source>
        <dbReference type="ARBA" id="ARBA00023295"/>
    </source>
</evidence>
<comment type="similarity">
    <text evidence="1 4">Belongs to the glycosyl hydrolase 1 family.</text>
</comment>
<dbReference type="PRINTS" id="PR00131">
    <property type="entry name" value="GLHYDRLASE1"/>
</dbReference>
<dbReference type="Pfam" id="PF00232">
    <property type="entry name" value="Glyco_hydro_1"/>
    <property type="match status" value="2"/>
</dbReference>
<evidence type="ECO:0000256" key="4">
    <source>
        <dbReference type="RuleBase" id="RU003690"/>
    </source>
</evidence>
<dbReference type="Gene3D" id="3.20.20.80">
    <property type="entry name" value="Glycosidases"/>
    <property type="match status" value="2"/>
</dbReference>
<keyword evidence="2" id="KW-0378">Hydrolase</keyword>
<reference evidence="5" key="1">
    <citation type="journal article" date="2021" name="Nat. Microbiol.">
        <title>Cocultivation of an ultrasmall environmental parasitic bacterium with lytic ability against bacteria associated with wastewater foams.</title>
        <authorList>
            <person name="Batinovic S."/>
            <person name="Rose J.J.A."/>
            <person name="Ratcliffe J."/>
            <person name="Seviour R.J."/>
            <person name="Petrovski S."/>
        </authorList>
    </citation>
    <scope>NUCLEOTIDE SEQUENCE</scope>
    <source>
        <strain evidence="5">CON44</strain>
    </source>
</reference>
<accession>A0A857MDG8</accession>
<dbReference type="InterPro" id="IPR017853">
    <property type="entry name" value="GH"/>
</dbReference>
<organism evidence="5">
    <name type="scientific">Gordonia amarae</name>
    <dbReference type="NCBI Taxonomy" id="36821"/>
    <lineage>
        <taxon>Bacteria</taxon>
        <taxon>Bacillati</taxon>
        <taxon>Actinomycetota</taxon>
        <taxon>Actinomycetes</taxon>
        <taxon>Mycobacteriales</taxon>
        <taxon>Gordoniaceae</taxon>
        <taxon>Gordonia</taxon>
    </lineage>
</organism>
<evidence type="ECO:0000256" key="2">
    <source>
        <dbReference type="ARBA" id="ARBA00022801"/>
    </source>
</evidence>
<dbReference type="EMBL" id="CP045810">
    <property type="protein sequence ID" value="QHN38860.1"/>
    <property type="molecule type" value="Genomic_DNA"/>
</dbReference>
<dbReference type="InterPro" id="IPR001360">
    <property type="entry name" value="Glyco_hydro_1"/>
</dbReference>
<sequence length="433" mass="49118">MRLRLSVMVVSVMLAGLVCRAPAAEAAVPSLGPDFQFGVAQAGFQSEGYNRDSNWVRYGDEGKVEQKVGNSVDFYHRYAQDIARAKSLGVGIYRTSVEWSRVQPSPGRYDEAGWTFYDRVVRAIVDAGMRPMITLNHWVHPGWEVDRGGWNRPGMADDMVAFGKRVVDRYQWADPLWITFNEPTEYVRRELMYGATRPQNAMRMVDGIIDSHRRLYRYIHSVQKNAQVSSNIAYFPVPGLGNWLEGLFPERLRGSMDFIGVDNYYSVSATDLSTTNAITGDLWKATQAPESIYYVLRHLAQRYPGTPIRIIEAGMAGSPSGVRPDGYRRGDHLRDTVYWIQRAKQDGINVVSFNYWSITDNYEWGDYRPRFGLYSVDVQHDPTLTRRPTDAVAAYREITRAHGVRAGYRPTRLPVPCSLVSVPDSCTHPAVVR</sequence>
<dbReference type="GO" id="GO:0005829">
    <property type="term" value="C:cytosol"/>
    <property type="evidence" value="ECO:0007669"/>
    <property type="project" value="TreeGrafter"/>
</dbReference>
<dbReference type="PANTHER" id="PTHR10353">
    <property type="entry name" value="GLYCOSYL HYDROLASE"/>
    <property type="match status" value="1"/>
</dbReference>